<dbReference type="OrthoDB" id="5638932at2"/>
<dbReference type="Proteomes" id="UP000254230">
    <property type="component" value="Unassembled WGS sequence"/>
</dbReference>
<evidence type="ECO:0000313" key="4">
    <source>
        <dbReference type="Proteomes" id="UP000254230"/>
    </source>
</evidence>
<dbReference type="EMBL" id="LNYR01000046">
    <property type="protein sequence ID" value="KTD43680.1"/>
    <property type="molecule type" value="Genomic_DNA"/>
</dbReference>
<name>A0A378KUQ5_9GAMM</name>
<gene>
    <name evidence="1" type="ORF">Lqua_3034</name>
    <name evidence="2" type="ORF">NCTC12376_01128</name>
</gene>
<evidence type="ECO:0000313" key="1">
    <source>
        <dbReference type="EMBL" id="KTD43680.1"/>
    </source>
</evidence>
<evidence type="ECO:0000313" key="2">
    <source>
        <dbReference type="EMBL" id="STY17331.1"/>
    </source>
</evidence>
<dbReference type="AlphaFoldDB" id="A0A378KUQ5"/>
<reference evidence="2 4" key="2">
    <citation type="submission" date="2018-06" db="EMBL/GenBank/DDBJ databases">
        <authorList>
            <consortium name="Pathogen Informatics"/>
            <person name="Doyle S."/>
        </authorList>
    </citation>
    <scope>NUCLEOTIDE SEQUENCE [LARGE SCALE GENOMIC DNA]</scope>
    <source>
        <strain evidence="2 4">NCTC12376</strain>
    </source>
</reference>
<dbReference type="EMBL" id="UGOW01000001">
    <property type="protein sequence ID" value="STY17331.1"/>
    <property type="molecule type" value="Genomic_DNA"/>
</dbReference>
<keyword evidence="3" id="KW-1185">Reference proteome</keyword>
<protein>
    <submittedName>
        <fullName evidence="2">Uncharacterized protein</fullName>
    </submittedName>
</protein>
<dbReference type="RefSeq" id="WP_133141048.1">
    <property type="nucleotide sequence ID" value="NZ_CAAAIL010000003.1"/>
</dbReference>
<accession>A0A378KUQ5</accession>
<organism evidence="2 4">
    <name type="scientific">Legionella quateirensis</name>
    <dbReference type="NCBI Taxonomy" id="45072"/>
    <lineage>
        <taxon>Bacteria</taxon>
        <taxon>Pseudomonadati</taxon>
        <taxon>Pseudomonadota</taxon>
        <taxon>Gammaproteobacteria</taxon>
        <taxon>Legionellales</taxon>
        <taxon>Legionellaceae</taxon>
        <taxon>Legionella</taxon>
    </lineage>
</organism>
<evidence type="ECO:0000313" key="3">
    <source>
        <dbReference type="Proteomes" id="UP000054639"/>
    </source>
</evidence>
<reference evidence="1 3" key="1">
    <citation type="submission" date="2015-11" db="EMBL/GenBank/DDBJ databases">
        <title>Genomic analysis of 38 Legionella species identifies large and diverse effector repertoires.</title>
        <authorList>
            <person name="Burstein D."/>
            <person name="Amaro F."/>
            <person name="Zusman T."/>
            <person name="Lifshitz Z."/>
            <person name="Cohen O."/>
            <person name="Gilbert J.A."/>
            <person name="Pupko T."/>
            <person name="Shuman H.A."/>
            <person name="Segal G."/>
        </authorList>
    </citation>
    <scope>NUCLEOTIDE SEQUENCE [LARGE SCALE GENOMIC DNA]</scope>
    <source>
        <strain evidence="1 3">ATCC 49507</strain>
    </source>
</reference>
<proteinExistence type="predicted"/>
<sequence length="192" mass="21963">MPEIIEIAMDECDFTSDITTDLVTYGVSTCIAFIIYASFYDEDDELIQARGLYHWSGFKAEPKDPALSMNNTLSYFLDELRMHFDFPFELDIQIDSLHFIGGEKAVWEDGELILSGTEREVLHLTEAVKNFDYEGSNFRKPKEISHSHFLTSGNESLTIEVTANKCIYVTKFIDNFCEEEQESHSSSLNHAC</sequence>
<dbReference type="Proteomes" id="UP000054639">
    <property type="component" value="Unassembled WGS sequence"/>
</dbReference>